<evidence type="ECO:0000256" key="2">
    <source>
        <dbReference type="ARBA" id="ARBA00023125"/>
    </source>
</evidence>
<feature type="domain" description="HTH gntR-type" evidence="4">
    <location>
        <begin position="1"/>
        <end position="69"/>
    </location>
</feature>
<dbReference type="InterPro" id="IPR036388">
    <property type="entry name" value="WH-like_DNA-bd_sf"/>
</dbReference>
<dbReference type="CDD" id="cd07377">
    <property type="entry name" value="WHTH_GntR"/>
    <property type="match status" value="1"/>
</dbReference>
<keyword evidence="3" id="KW-0804">Transcription</keyword>
<dbReference type="PANTHER" id="PTHR38431:SF1">
    <property type="entry name" value="BLL2305 PROTEIN"/>
    <property type="match status" value="1"/>
</dbReference>
<dbReference type="Gene3D" id="3.40.190.10">
    <property type="entry name" value="Periplasmic binding protein-like II"/>
    <property type="match status" value="1"/>
</dbReference>
<dbReference type="GO" id="GO:0003700">
    <property type="term" value="F:DNA-binding transcription factor activity"/>
    <property type="evidence" value="ECO:0007669"/>
    <property type="project" value="InterPro"/>
</dbReference>
<dbReference type="PANTHER" id="PTHR38431">
    <property type="entry name" value="BLL2305 PROTEIN"/>
    <property type="match status" value="1"/>
</dbReference>
<sequence>MTRYLDLTTALAERIADGRLEPGSALPSLRETATSARTTPTTVRRAYRELADAGAIVLEPRRTAKVAAGGVLAARSILRGAPAFRLAGSDDPALSLLAGRTPDTILGVESAGSYRGLSALWSGRADGSALHLRHRSGEYNAPFAAGLLRGRDPVLVHLWRREQGLLVPAGNPQGIEGIADLGGRRVVRRLRGTGTRALLDRLLIEAGMAPEAPAGIEVSLHLDVAIAVATGEADAGLGLRSAATTLGLDFVPVIDEPFEIATSGAEAGGLQPMLAALADPGLRAEIEAMGGYDLAGAGEVRVIG</sequence>
<dbReference type="InterPro" id="IPR000524">
    <property type="entry name" value="Tscrpt_reg_HTH_GntR"/>
</dbReference>
<dbReference type="SUPFAM" id="SSF53850">
    <property type="entry name" value="Periplasmic binding protein-like II"/>
    <property type="match status" value="1"/>
</dbReference>
<protein>
    <recommendedName>
        <fullName evidence="4">HTH gntR-type domain-containing protein</fullName>
    </recommendedName>
</protein>
<evidence type="ECO:0000256" key="3">
    <source>
        <dbReference type="ARBA" id="ARBA00023163"/>
    </source>
</evidence>
<gene>
    <name evidence="5" type="ORF">AVDCRST_MAG69-514</name>
</gene>
<dbReference type="SUPFAM" id="SSF46785">
    <property type="entry name" value="Winged helix' DNA-binding domain"/>
    <property type="match status" value="1"/>
</dbReference>
<keyword evidence="1" id="KW-0805">Transcription regulation</keyword>
<reference evidence="5" key="1">
    <citation type="submission" date="2020-02" db="EMBL/GenBank/DDBJ databases">
        <authorList>
            <person name="Meier V. D."/>
        </authorList>
    </citation>
    <scope>NUCLEOTIDE SEQUENCE</scope>
    <source>
        <strain evidence="5">AVDCRST_MAG69</strain>
    </source>
</reference>
<evidence type="ECO:0000259" key="4">
    <source>
        <dbReference type="PROSITE" id="PS50949"/>
    </source>
</evidence>
<dbReference type="PROSITE" id="PS50949">
    <property type="entry name" value="HTH_GNTR"/>
    <property type="match status" value="1"/>
</dbReference>
<name>A0A6J4RMG4_9ACTN</name>
<dbReference type="SMART" id="SM00345">
    <property type="entry name" value="HTH_GNTR"/>
    <property type="match status" value="1"/>
</dbReference>
<keyword evidence="2" id="KW-0238">DNA-binding</keyword>
<dbReference type="Pfam" id="PF12727">
    <property type="entry name" value="PBP_like"/>
    <property type="match status" value="1"/>
</dbReference>
<dbReference type="EMBL" id="CADCVP010000074">
    <property type="protein sequence ID" value="CAA9477167.1"/>
    <property type="molecule type" value="Genomic_DNA"/>
</dbReference>
<dbReference type="GO" id="GO:0003677">
    <property type="term" value="F:DNA binding"/>
    <property type="evidence" value="ECO:0007669"/>
    <property type="project" value="UniProtKB-KW"/>
</dbReference>
<dbReference type="AlphaFoldDB" id="A0A6J4RMG4"/>
<dbReference type="InterPro" id="IPR024370">
    <property type="entry name" value="PBP_domain"/>
</dbReference>
<proteinExistence type="predicted"/>
<organism evidence="5">
    <name type="scientific">uncultured Solirubrobacteraceae bacterium</name>
    <dbReference type="NCBI Taxonomy" id="1162706"/>
    <lineage>
        <taxon>Bacteria</taxon>
        <taxon>Bacillati</taxon>
        <taxon>Actinomycetota</taxon>
        <taxon>Thermoleophilia</taxon>
        <taxon>Solirubrobacterales</taxon>
        <taxon>Solirubrobacteraceae</taxon>
        <taxon>environmental samples</taxon>
    </lineage>
</organism>
<evidence type="ECO:0000313" key="5">
    <source>
        <dbReference type="EMBL" id="CAA9477167.1"/>
    </source>
</evidence>
<accession>A0A6J4RMG4</accession>
<dbReference type="Pfam" id="PF00392">
    <property type="entry name" value="GntR"/>
    <property type="match status" value="1"/>
</dbReference>
<evidence type="ECO:0000256" key="1">
    <source>
        <dbReference type="ARBA" id="ARBA00023015"/>
    </source>
</evidence>
<dbReference type="InterPro" id="IPR036390">
    <property type="entry name" value="WH_DNA-bd_sf"/>
</dbReference>
<dbReference type="Gene3D" id="1.10.10.10">
    <property type="entry name" value="Winged helix-like DNA-binding domain superfamily/Winged helix DNA-binding domain"/>
    <property type="match status" value="1"/>
</dbReference>